<reference evidence="1" key="1">
    <citation type="submission" date="2020-11" db="EMBL/GenBank/DDBJ databases">
        <title>Intraspecies plasmid and genomic variation of Mycobacterium kubicae revealed by the complete genome sequences of two clinical isolates.</title>
        <authorList>
            <person name="Hendrix J.R."/>
            <person name="Epperson L.E."/>
            <person name="Honda J.R."/>
            <person name="Strong M."/>
        </authorList>
    </citation>
    <scope>NUCLEOTIDE SEQUENCE</scope>
    <source>
        <strain evidence="1">JCM 13573</strain>
    </source>
</reference>
<evidence type="ECO:0000313" key="2">
    <source>
        <dbReference type="Proteomes" id="UP000663583"/>
    </source>
</evidence>
<dbReference type="RefSeq" id="WP_139822976.1">
    <property type="nucleotide sequence ID" value="NZ_BLKU01000005.1"/>
</dbReference>
<dbReference type="EMBL" id="CP065047">
    <property type="protein sequence ID" value="QPI36292.1"/>
    <property type="molecule type" value="Genomic_DNA"/>
</dbReference>
<dbReference type="Proteomes" id="UP000663583">
    <property type="component" value="Chromosome"/>
</dbReference>
<dbReference type="KEGG" id="mku:I2456_17370"/>
<proteinExistence type="predicted"/>
<gene>
    <name evidence="1" type="ORF">I2456_17370</name>
</gene>
<accession>A0AAX1J6R9</accession>
<evidence type="ECO:0000313" key="1">
    <source>
        <dbReference type="EMBL" id="QPI36292.1"/>
    </source>
</evidence>
<protein>
    <recommendedName>
        <fullName evidence="3">Transposase</fullName>
    </recommendedName>
</protein>
<organism evidence="1 2">
    <name type="scientific">Mycobacterium kubicae</name>
    <dbReference type="NCBI Taxonomy" id="120959"/>
    <lineage>
        <taxon>Bacteria</taxon>
        <taxon>Bacillati</taxon>
        <taxon>Actinomycetota</taxon>
        <taxon>Actinomycetes</taxon>
        <taxon>Mycobacteriales</taxon>
        <taxon>Mycobacteriaceae</taxon>
        <taxon>Mycobacterium</taxon>
        <taxon>Mycobacterium simiae complex</taxon>
    </lineage>
</organism>
<sequence length="110" mass="12015">MSSSTARRTGNTRAELATAIFECIEAFYNPVTPAQRPDSARANRFAHKKVLALLRRCALNRMTASRICFLSNAARAFCTAAATDAVAADGSEIDAFAHCGRDNTWRFGNR</sequence>
<dbReference type="AlphaFoldDB" id="A0AAX1J6R9"/>
<name>A0AAX1J6R9_9MYCO</name>
<evidence type="ECO:0008006" key="3">
    <source>
        <dbReference type="Google" id="ProtNLM"/>
    </source>
</evidence>